<reference evidence="2 3" key="1">
    <citation type="submission" date="2018-06" db="EMBL/GenBank/DDBJ databases">
        <title>Complete Genomes of Monosporascus.</title>
        <authorList>
            <person name="Robinson A.J."/>
            <person name="Natvig D.O."/>
        </authorList>
    </citation>
    <scope>NUCLEOTIDE SEQUENCE [LARGE SCALE GENOMIC DNA]</scope>
    <source>
        <strain evidence="2 3">CBS 110550</strain>
    </source>
</reference>
<evidence type="ECO:0000256" key="1">
    <source>
        <dbReference type="SAM" id="MobiDB-lite"/>
    </source>
</evidence>
<feature type="compositionally biased region" description="Basic and acidic residues" evidence="1">
    <location>
        <begin position="52"/>
        <end position="76"/>
    </location>
</feature>
<name>A0A4V1X9G8_9PEZI</name>
<comment type="caution">
    <text evidence="2">The sequence shown here is derived from an EMBL/GenBank/DDBJ whole genome shotgun (WGS) entry which is preliminary data.</text>
</comment>
<feature type="region of interest" description="Disordered" evidence="1">
    <location>
        <begin position="1"/>
        <end position="110"/>
    </location>
</feature>
<gene>
    <name evidence="2" type="ORF">DL764_007695</name>
</gene>
<dbReference type="EMBL" id="QJNU01000549">
    <property type="protein sequence ID" value="RYO95420.1"/>
    <property type="molecule type" value="Genomic_DNA"/>
</dbReference>
<accession>A0A4V1X9G8</accession>
<protein>
    <recommendedName>
        <fullName evidence="4">Histone chaperone domain-containing protein</fullName>
    </recommendedName>
</protein>
<evidence type="ECO:0000313" key="2">
    <source>
        <dbReference type="EMBL" id="RYO95420.1"/>
    </source>
</evidence>
<feature type="compositionally biased region" description="Basic and acidic residues" evidence="1">
    <location>
        <begin position="8"/>
        <end position="23"/>
    </location>
</feature>
<dbReference type="OrthoDB" id="4357148at2759"/>
<feature type="compositionally biased region" description="Acidic residues" evidence="1">
    <location>
        <begin position="100"/>
        <end position="110"/>
    </location>
</feature>
<evidence type="ECO:0000313" key="3">
    <source>
        <dbReference type="Proteomes" id="UP000293360"/>
    </source>
</evidence>
<dbReference type="AlphaFoldDB" id="A0A4V1X9G8"/>
<keyword evidence="3" id="KW-1185">Reference proteome</keyword>
<organism evidence="2 3">
    <name type="scientific">Monosporascus ibericus</name>
    <dbReference type="NCBI Taxonomy" id="155417"/>
    <lineage>
        <taxon>Eukaryota</taxon>
        <taxon>Fungi</taxon>
        <taxon>Dikarya</taxon>
        <taxon>Ascomycota</taxon>
        <taxon>Pezizomycotina</taxon>
        <taxon>Sordariomycetes</taxon>
        <taxon>Xylariomycetidae</taxon>
        <taxon>Xylariales</taxon>
        <taxon>Xylariales incertae sedis</taxon>
        <taxon>Monosporascus</taxon>
    </lineage>
</organism>
<proteinExistence type="predicted"/>
<dbReference type="Proteomes" id="UP000293360">
    <property type="component" value="Unassembled WGS sequence"/>
</dbReference>
<evidence type="ECO:0008006" key="4">
    <source>
        <dbReference type="Google" id="ProtNLM"/>
    </source>
</evidence>
<sequence length="110" mass="11905">MSKVAYHQSDDRERTTTGVRGDEVPEGQVQDESFVLGADKKGEPVPVVGDNAKVEDPIDTKQADSDRQLERDEKEAINPSNIVKGGSRNKPAPGSLREPSDEDLGLMEGS</sequence>